<accession>A0A516T9N3</accession>
<feature type="domain" description="SnoaL-like" evidence="1">
    <location>
        <begin position="13"/>
        <end position="131"/>
    </location>
</feature>
<dbReference type="Pfam" id="PF13577">
    <property type="entry name" value="SnoaL_4"/>
    <property type="match status" value="1"/>
</dbReference>
<dbReference type="InterPro" id="IPR032710">
    <property type="entry name" value="NTF2-like_dom_sf"/>
</dbReference>
<evidence type="ECO:0000313" key="2">
    <source>
        <dbReference type="EMBL" id="QDQ37879.1"/>
    </source>
</evidence>
<name>A0A516T9N3_9ACTN</name>
<reference evidence="2" key="1">
    <citation type="journal article" date="2019" name="Org. Lett.">
        <title>Discovery of Druggability-Improved Analogues by Investigation of the LL-D49194?1 Biosynthetic Pathway.</title>
        <authorList>
            <person name="Dong L."/>
            <person name="Shen Y."/>
            <person name="Hou X.-F."/>
            <person name="Li W.-J."/>
            <person name="Tang G.-L."/>
        </authorList>
    </citation>
    <scope>NUCLEOTIDE SEQUENCE</scope>
    <source>
        <strain evidence="2">NRRL15735</strain>
    </source>
</reference>
<dbReference type="InterPro" id="IPR037401">
    <property type="entry name" value="SnoaL-like"/>
</dbReference>
<protein>
    <submittedName>
        <fullName evidence="2">NTF2-like superfamily protein</fullName>
    </submittedName>
</protein>
<dbReference type="Gene3D" id="3.10.450.50">
    <property type="match status" value="1"/>
</dbReference>
<sequence length="143" mass="16176">MSQTVAQVTGDLYAEVQTFYARQMRRTDALDIEGFADTFTEDGEVTHADGGRTRGRAEMIAAMRTRLPRYRDVSTQHWFGQLLIEPMNDGSLEISYYTLVAQTGESGLSLQPAYTVRDVLVREPDGRLLTRSRSIRRSTPAQR</sequence>
<organism evidence="2">
    <name type="scientific">Streptomyces vinaceusdrappus</name>
    <dbReference type="NCBI Taxonomy" id="67376"/>
    <lineage>
        <taxon>Bacteria</taxon>
        <taxon>Bacillati</taxon>
        <taxon>Actinomycetota</taxon>
        <taxon>Actinomycetes</taxon>
        <taxon>Kitasatosporales</taxon>
        <taxon>Streptomycetaceae</taxon>
        <taxon>Streptomyces</taxon>
        <taxon>Streptomyces rochei group</taxon>
    </lineage>
</organism>
<dbReference type="CDD" id="cd00531">
    <property type="entry name" value="NTF2_like"/>
    <property type="match status" value="1"/>
</dbReference>
<dbReference type="EMBL" id="MK501817">
    <property type="protein sequence ID" value="QDQ37879.1"/>
    <property type="molecule type" value="Genomic_DNA"/>
</dbReference>
<dbReference type="AlphaFoldDB" id="A0A516T9N3"/>
<dbReference type="SUPFAM" id="SSF54427">
    <property type="entry name" value="NTF2-like"/>
    <property type="match status" value="1"/>
</dbReference>
<proteinExistence type="predicted"/>
<evidence type="ECO:0000259" key="1">
    <source>
        <dbReference type="Pfam" id="PF13577"/>
    </source>
</evidence>